<evidence type="ECO:0000256" key="1">
    <source>
        <dbReference type="ARBA" id="ARBA00006373"/>
    </source>
</evidence>
<keyword evidence="3" id="KW-0732">Signal</keyword>
<name>A7SPD2_NEMVE</name>
<dbReference type="FunFam" id="2.10.25.10:FF:000038">
    <property type="entry name" value="Fibrillin 2"/>
    <property type="match status" value="1"/>
</dbReference>
<dbReference type="Pfam" id="PF07645">
    <property type="entry name" value="EGF_CA"/>
    <property type="match status" value="1"/>
</dbReference>
<dbReference type="SMART" id="SM00179">
    <property type="entry name" value="EGF_CA"/>
    <property type="match status" value="1"/>
</dbReference>
<organism evidence="8 9">
    <name type="scientific">Nematostella vectensis</name>
    <name type="common">Starlet sea anemone</name>
    <dbReference type="NCBI Taxonomy" id="45351"/>
    <lineage>
        <taxon>Eukaryota</taxon>
        <taxon>Metazoa</taxon>
        <taxon>Cnidaria</taxon>
        <taxon>Anthozoa</taxon>
        <taxon>Hexacorallia</taxon>
        <taxon>Actiniaria</taxon>
        <taxon>Edwardsiidae</taxon>
        <taxon>Nematostella</taxon>
    </lineage>
</organism>
<dbReference type="InterPro" id="IPR000152">
    <property type="entry name" value="EGF-type_Asp/Asn_hydroxyl_site"/>
</dbReference>
<comment type="caution">
    <text evidence="6">Lacks conserved residue(s) required for the propagation of feature annotation.</text>
</comment>
<keyword evidence="5" id="KW-1015">Disulfide bond</keyword>
<evidence type="ECO:0000313" key="8">
    <source>
        <dbReference type="EMBL" id="EDO34431.1"/>
    </source>
</evidence>
<protein>
    <recommendedName>
        <fullName evidence="7">EGF-like domain-containing protein</fullName>
    </recommendedName>
</protein>
<dbReference type="AlphaFoldDB" id="A7SPD2"/>
<dbReference type="SUPFAM" id="SSF57196">
    <property type="entry name" value="EGF/Laminin"/>
    <property type="match status" value="1"/>
</dbReference>
<dbReference type="PROSITE" id="PS50026">
    <property type="entry name" value="EGF_3"/>
    <property type="match status" value="1"/>
</dbReference>
<dbReference type="Gene3D" id="2.10.25.10">
    <property type="entry name" value="Laminin"/>
    <property type="match status" value="1"/>
</dbReference>
<dbReference type="InterPro" id="IPR049883">
    <property type="entry name" value="NOTCH1_EGF-like"/>
</dbReference>
<feature type="domain" description="EGF-like" evidence="7">
    <location>
        <begin position="81"/>
        <end position="123"/>
    </location>
</feature>
<accession>A7SPD2</accession>
<dbReference type="PhylomeDB" id="A7SPD2"/>
<evidence type="ECO:0000256" key="3">
    <source>
        <dbReference type="ARBA" id="ARBA00022729"/>
    </source>
</evidence>
<evidence type="ECO:0000256" key="4">
    <source>
        <dbReference type="ARBA" id="ARBA00022737"/>
    </source>
</evidence>
<dbReference type="InterPro" id="IPR000742">
    <property type="entry name" value="EGF"/>
</dbReference>
<proteinExistence type="inferred from homology"/>
<keyword evidence="9" id="KW-1185">Reference proteome</keyword>
<dbReference type="CDD" id="cd00054">
    <property type="entry name" value="EGF_CA"/>
    <property type="match status" value="1"/>
</dbReference>
<evidence type="ECO:0000256" key="5">
    <source>
        <dbReference type="ARBA" id="ARBA00023157"/>
    </source>
</evidence>
<dbReference type="InterPro" id="IPR018097">
    <property type="entry name" value="EGF_Ca-bd_CS"/>
</dbReference>
<dbReference type="Proteomes" id="UP000001593">
    <property type="component" value="Unassembled WGS sequence"/>
</dbReference>
<evidence type="ECO:0000313" key="9">
    <source>
        <dbReference type="Proteomes" id="UP000001593"/>
    </source>
</evidence>
<keyword evidence="2 6" id="KW-0245">EGF-like domain</keyword>
<reference evidence="8 9" key="1">
    <citation type="journal article" date="2007" name="Science">
        <title>Sea anemone genome reveals ancestral eumetazoan gene repertoire and genomic organization.</title>
        <authorList>
            <person name="Putnam N.H."/>
            <person name="Srivastava M."/>
            <person name="Hellsten U."/>
            <person name="Dirks B."/>
            <person name="Chapman J."/>
            <person name="Salamov A."/>
            <person name="Terry A."/>
            <person name="Shapiro H."/>
            <person name="Lindquist E."/>
            <person name="Kapitonov V.V."/>
            <person name="Jurka J."/>
            <person name="Genikhovich G."/>
            <person name="Grigoriev I.V."/>
            <person name="Lucas S.M."/>
            <person name="Steele R.E."/>
            <person name="Finnerty J.R."/>
            <person name="Technau U."/>
            <person name="Martindale M.Q."/>
            <person name="Rokhsar D.S."/>
        </authorList>
    </citation>
    <scope>NUCLEOTIDE SEQUENCE [LARGE SCALE GENOMIC DNA]</scope>
    <source>
        <strain evidence="9">CH2 X CH6</strain>
    </source>
</reference>
<dbReference type="PROSITE" id="PS00010">
    <property type="entry name" value="ASX_HYDROXYL"/>
    <property type="match status" value="1"/>
</dbReference>
<dbReference type="EMBL" id="DS469732">
    <property type="protein sequence ID" value="EDO34431.1"/>
    <property type="molecule type" value="Genomic_DNA"/>
</dbReference>
<evidence type="ECO:0000256" key="2">
    <source>
        <dbReference type="ARBA" id="ARBA00022536"/>
    </source>
</evidence>
<evidence type="ECO:0000256" key="6">
    <source>
        <dbReference type="PROSITE-ProRule" id="PRU00076"/>
    </source>
</evidence>
<sequence length="176" mass="19577">MACELNNRTKDARPDDLVDYDSGWYMQRDNRVALGSIEELPGNTCEEIKSSESCASSGWYWIDIRNTGTASLMVCDMEMEDIDECASGTHKCNAKSTCNNTKGGYNCTCVSALYGKIDPYNCTELNCQYHAYMGSSSGIFDIKYNNETIGIQGITMETRDSNNLPIPGDYPGNQRF</sequence>
<dbReference type="InterPro" id="IPR001881">
    <property type="entry name" value="EGF-like_Ca-bd_dom"/>
</dbReference>
<dbReference type="HOGENOM" id="CLU_1526997_0_0_1"/>
<keyword evidence="4" id="KW-0677">Repeat</keyword>
<dbReference type="PROSITE" id="PS01187">
    <property type="entry name" value="EGF_CA"/>
    <property type="match status" value="1"/>
</dbReference>
<comment type="similarity">
    <text evidence="1">Belongs to the EGF domain peptide family.</text>
</comment>
<evidence type="ECO:0000259" key="7">
    <source>
        <dbReference type="PROSITE" id="PS50026"/>
    </source>
</evidence>
<gene>
    <name evidence="8" type="ORF">NEMVEDRAFT_v1g215366</name>
</gene>
<dbReference type="GO" id="GO:0005509">
    <property type="term" value="F:calcium ion binding"/>
    <property type="evidence" value="ECO:0007669"/>
    <property type="project" value="InterPro"/>
</dbReference>
<dbReference type="InParanoid" id="A7SPD2"/>